<dbReference type="InterPro" id="IPR000477">
    <property type="entry name" value="RT_dom"/>
</dbReference>
<dbReference type="PROSITE" id="PS50878">
    <property type="entry name" value="RT_POL"/>
    <property type="match status" value="1"/>
</dbReference>
<accession>A0AAW2GSH1</accession>
<gene>
    <name evidence="10" type="ORF">PUN28_002085</name>
</gene>
<evidence type="ECO:0000256" key="1">
    <source>
        <dbReference type="ARBA" id="ARBA00022670"/>
    </source>
</evidence>
<dbReference type="GO" id="GO:0006508">
    <property type="term" value="P:proteolysis"/>
    <property type="evidence" value="ECO:0007669"/>
    <property type="project" value="UniProtKB-KW"/>
</dbReference>
<dbReference type="InterPro" id="IPR043502">
    <property type="entry name" value="DNA/RNA_pol_sf"/>
</dbReference>
<feature type="domain" description="Reverse transcriptase" evidence="9">
    <location>
        <begin position="99"/>
        <end position="284"/>
    </location>
</feature>
<sequence length="315" mass="36373">MALTGVTGHKINTIRKIRATIKIGRKNVKQKMYKKKRKLEKICLHYCDIFYLEGDALTYTAAVKYEVNTPSENPPINSRPYRLPEKHKEEVNRQIDKMLKEDIIRQSSSQWNAPILVVPKKVDASGKAKLRIVVDFRKINEITIGDSFPIPNITEILDQLGNAKYFTILDLASGYHQIQMKEEHKCKTAFSTPHGHYEFNRMLFGLKNAPATFQRLMNSVLAGLQGIKCLVYLDDVVIYGPTLEEHNKRLTSVFSRLRENNLKLQPDKCEFLRKEIVHKDGKKNTNADALSRNPIEETKINKIENKQKNIQKKKK</sequence>
<dbReference type="GO" id="GO:0004519">
    <property type="term" value="F:endonuclease activity"/>
    <property type="evidence" value="ECO:0007669"/>
    <property type="project" value="UniProtKB-KW"/>
</dbReference>
<dbReference type="AlphaFoldDB" id="A0AAW2GSH1"/>
<keyword evidence="11" id="KW-1185">Reference proteome</keyword>
<proteinExistence type="predicted"/>
<evidence type="ECO:0000259" key="9">
    <source>
        <dbReference type="PROSITE" id="PS50878"/>
    </source>
</evidence>
<keyword evidence="6" id="KW-0378">Hydrolase</keyword>
<reference evidence="10 11" key="1">
    <citation type="submission" date="2023-03" db="EMBL/GenBank/DDBJ databases">
        <title>High recombination rates correlate with genetic variation in Cardiocondyla obscurior ants.</title>
        <authorList>
            <person name="Errbii M."/>
        </authorList>
    </citation>
    <scope>NUCLEOTIDE SEQUENCE [LARGE SCALE GENOMIC DNA]</scope>
    <source>
        <strain evidence="10">Alpha-2009</strain>
        <tissue evidence="10">Whole body</tissue>
    </source>
</reference>
<dbReference type="InterPro" id="IPR043128">
    <property type="entry name" value="Rev_trsase/Diguanyl_cyclase"/>
</dbReference>
<keyword evidence="3" id="KW-0548">Nucleotidyltransferase</keyword>
<organism evidence="10 11">
    <name type="scientific">Cardiocondyla obscurior</name>
    <dbReference type="NCBI Taxonomy" id="286306"/>
    <lineage>
        <taxon>Eukaryota</taxon>
        <taxon>Metazoa</taxon>
        <taxon>Ecdysozoa</taxon>
        <taxon>Arthropoda</taxon>
        <taxon>Hexapoda</taxon>
        <taxon>Insecta</taxon>
        <taxon>Pterygota</taxon>
        <taxon>Neoptera</taxon>
        <taxon>Endopterygota</taxon>
        <taxon>Hymenoptera</taxon>
        <taxon>Apocrita</taxon>
        <taxon>Aculeata</taxon>
        <taxon>Formicoidea</taxon>
        <taxon>Formicidae</taxon>
        <taxon>Myrmicinae</taxon>
        <taxon>Cardiocondyla</taxon>
    </lineage>
</organism>
<name>A0AAW2GSH1_9HYME</name>
<dbReference type="FunFam" id="3.10.10.10:FF:000007">
    <property type="entry name" value="Retrovirus-related Pol polyprotein from transposon 17.6-like Protein"/>
    <property type="match status" value="1"/>
</dbReference>
<feature type="region of interest" description="Disordered" evidence="8">
    <location>
        <begin position="282"/>
        <end position="315"/>
    </location>
</feature>
<keyword evidence="4" id="KW-0540">Nuclease</keyword>
<dbReference type="Gene3D" id="3.30.70.270">
    <property type="match status" value="1"/>
</dbReference>
<evidence type="ECO:0000256" key="3">
    <source>
        <dbReference type="ARBA" id="ARBA00022695"/>
    </source>
</evidence>
<dbReference type="EMBL" id="JADYXP020000002">
    <property type="protein sequence ID" value="KAL0130247.1"/>
    <property type="molecule type" value="Genomic_DNA"/>
</dbReference>
<dbReference type="Proteomes" id="UP001430953">
    <property type="component" value="Unassembled WGS sequence"/>
</dbReference>
<keyword evidence="7" id="KW-0695">RNA-directed DNA polymerase</keyword>
<dbReference type="PANTHER" id="PTHR24559:SF444">
    <property type="entry name" value="REVERSE TRANSCRIPTASE DOMAIN-CONTAINING PROTEIN"/>
    <property type="match status" value="1"/>
</dbReference>
<feature type="compositionally biased region" description="Basic and acidic residues" evidence="8">
    <location>
        <begin position="294"/>
        <end position="307"/>
    </location>
</feature>
<keyword evidence="2" id="KW-0808">Transferase</keyword>
<dbReference type="Gene3D" id="3.10.10.10">
    <property type="entry name" value="HIV Type 1 Reverse Transcriptase, subunit A, domain 1"/>
    <property type="match status" value="1"/>
</dbReference>
<dbReference type="PANTHER" id="PTHR24559">
    <property type="entry name" value="TRANSPOSON TY3-I GAG-POL POLYPROTEIN"/>
    <property type="match status" value="1"/>
</dbReference>
<evidence type="ECO:0000256" key="2">
    <source>
        <dbReference type="ARBA" id="ARBA00022679"/>
    </source>
</evidence>
<comment type="caution">
    <text evidence="10">The sequence shown here is derived from an EMBL/GenBank/DDBJ whole genome shotgun (WGS) entry which is preliminary data.</text>
</comment>
<dbReference type="Pfam" id="PF00078">
    <property type="entry name" value="RVT_1"/>
    <property type="match status" value="1"/>
</dbReference>
<evidence type="ECO:0000256" key="5">
    <source>
        <dbReference type="ARBA" id="ARBA00022759"/>
    </source>
</evidence>
<keyword evidence="5" id="KW-0255">Endonuclease</keyword>
<evidence type="ECO:0000256" key="8">
    <source>
        <dbReference type="SAM" id="MobiDB-lite"/>
    </source>
</evidence>
<dbReference type="CDD" id="cd01647">
    <property type="entry name" value="RT_LTR"/>
    <property type="match status" value="1"/>
</dbReference>
<evidence type="ECO:0000256" key="7">
    <source>
        <dbReference type="ARBA" id="ARBA00022918"/>
    </source>
</evidence>
<evidence type="ECO:0000256" key="4">
    <source>
        <dbReference type="ARBA" id="ARBA00022722"/>
    </source>
</evidence>
<dbReference type="GO" id="GO:0008233">
    <property type="term" value="F:peptidase activity"/>
    <property type="evidence" value="ECO:0007669"/>
    <property type="project" value="UniProtKB-KW"/>
</dbReference>
<protein>
    <recommendedName>
        <fullName evidence="9">Reverse transcriptase domain-containing protein</fullName>
    </recommendedName>
</protein>
<evidence type="ECO:0000313" key="10">
    <source>
        <dbReference type="EMBL" id="KAL0130247.1"/>
    </source>
</evidence>
<dbReference type="InterPro" id="IPR053134">
    <property type="entry name" value="RNA-dir_DNA_polymerase"/>
</dbReference>
<dbReference type="GO" id="GO:0003964">
    <property type="term" value="F:RNA-directed DNA polymerase activity"/>
    <property type="evidence" value="ECO:0007669"/>
    <property type="project" value="UniProtKB-KW"/>
</dbReference>
<evidence type="ECO:0000313" key="11">
    <source>
        <dbReference type="Proteomes" id="UP001430953"/>
    </source>
</evidence>
<keyword evidence="1" id="KW-0645">Protease</keyword>
<evidence type="ECO:0000256" key="6">
    <source>
        <dbReference type="ARBA" id="ARBA00022801"/>
    </source>
</evidence>
<dbReference type="SUPFAM" id="SSF56672">
    <property type="entry name" value="DNA/RNA polymerases"/>
    <property type="match status" value="1"/>
</dbReference>